<keyword evidence="3" id="KW-1185">Reference proteome</keyword>
<dbReference type="Proteomes" id="UP000696280">
    <property type="component" value="Unassembled WGS sequence"/>
</dbReference>
<evidence type="ECO:0000313" key="2">
    <source>
        <dbReference type="EMBL" id="CAG8958650.1"/>
    </source>
</evidence>
<dbReference type="EMBL" id="CAJVRL010000084">
    <property type="protein sequence ID" value="CAG8958650.1"/>
    <property type="molecule type" value="Genomic_DNA"/>
</dbReference>
<organism evidence="2 3">
    <name type="scientific">Hymenoscyphus fraxineus</name>
    <dbReference type="NCBI Taxonomy" id="746836"/>
    <lineage>
        <taxon>Eukaryota</taxon>
        <taxon>Fungi</taxon>
        <taxon>Dikarya</taxon>
        <taxon>Ascomycota</taxon>
        <taxon>Pezizomycotina</taxon>
        <taxon>Leotiomycetes</taxon>
        <taxon>Helotiales</taxon>
        <taxon>Helotiaceae</taxon>
        <taxon>Hymenoscyphus</taxon>
    </lineage>
</organism>
<evidence type="ECO:0000313" key="3">
    <source>
        <dbReference type="Proteomes" id="UP000696280"/>
    </source>
</evidence>
<feature type="region of interest" description="Disordered" evidence="1">
    <location>
        <begin position="68"/>
        <end position="96"/>
    </location>
</feature>
<accession>A0A9N9L6J2</accession>
<comment type="caution">
    <text evidence="2">The sequence shown here is derived from an EMBL/GenBank/DDBJ whole genome shotgun (WGS) entry which is preliminary data.</text>
</comment>
<evidence type="ECO:0000256" key="1">
    <source>
        <dbReference type="SAM" id="MobiDB-lite"/>
    </source>
</evidence>
<proteinExistence type="predicted"/>
<feature type="region of interest" description="Disordered" evidence="1">
    <location>
        <begin position="1"/>
        <end position="52"/>
    </location>
</feature>
<gene>
    <name evidence="2" type="ORF">HYFRA_00011491</name>
</gene>
<protein>
    <submittedName>
        <fullName evidence="2">Uncharacterized protein</fullName>
    </submittedName>
</protein>
<dbReference type="AlphaFoldDB" id="A0A9N9L6J2"/>
<feature type="compositionally biased region" description="Basic and acidic residues" evidence="1">
    <location>
        <begin position="76"/>
        <end position="96"/>
    </location>
</feature>
<sequence>MNIRREEKGCSIRSKPDESMKIRREEKGCSIRSKPENQRRFSKRGERLFDTKQARESAKILEERRKAVRYEASQRISEDSRREEKGCSIRSKPENQ</sequence>
<name>A0A9N9L6J2_9HELO</name>
<reference evidence="2" key="1">
    <citation type="submission" date="2021-07" db="EMBL/GenBank/DDBJ databases">
        <authorList>
            <person name="Durling M."/>
        </authorList>
    </citation>
    <scope>NUCLEOTIDE SEQUENCE</scope>
</reference>